<keyword evidence="8" id="KW-0408">Iron</keyword>
<feature type="transmembrane region" description="Helical" evidence="10">
    <location>
        <begin position="44"/>
        <end position="64"/>
    </location>
</feature>
<evidence type="ECO:0000313" key="12">
    <source>
        <dbReference type="Proteomes" id="UP000095558"/>
    </source>
</evidence>
<feature type="transmembrane region" description="Helical" evidence="10">
    <location>
        <begin position="267"/>
        <end position="286"/>
    </location>
</feature>
<dbReference type="InterPro" id="IPR037294">
    <property type="entry name" value="ABC_BtuC-like"/>
</dbReference>
<comment type="similarity">
    <text evidence="2">Belongs to the binding-protein-dependent transport system permease family. FecCD subfamily.</text>
</comment>
<dbReference type="InterPro" id="IPR000522">
    <property type="entry name" value="ABC_transptr_permease_BtuC"/>
</dbReference>
<evidence type="ECO:0000256" key="8">
    <source>
        <dbReference type="ARBA" id="ARBA00023004"/>
    </source>
</evidence>
<keyword evidence="9 10" id="KW-0472">Membrane</keyword>
<dbReference type="GeneID" id="83012767"/>
<sequence length="318" mass="35123">MKTKDKKSIIILTVLALILITSFLFIGVNSVNFKYALYRRIPKIYAMILTGAAIGFSSLIFQTVTNNRILTPSILGIDSLYVLLQTTIVFLLGSSSAIISNGNINFIITIVSMLLFSSLIYKFIFKKGSKNIFTLLLVGVVCGTLFESLTTFMQVLIDPVEFQVVQDKMQASFNNINTDLLFVSSIVIILCIGYVYDYLKILDVMSLGRDEAINLGVDYDKMVKKMLIVVVLLTSVATALVGPITFLGLLVVNIARQVISSYKHSTLGIGTILISIVALIGGQLFVEQVMNFGVSVSVIINFIGGIYFIYLVMKERNR</sequence>
<feature type="transmembrane region" description="Helical" evidence="10">
    <location>
        <begin position="226"/>
        <end position="255"/>
    </location>
</feature>
<dbReference type="FunFam" id="1.10.3470.10:FF:000004">
    <property type="entry name" value="Iron compound ABC transporter, permease"/>
    <property type="match status" value="1"/>
</dbReference>
<dbReference type="GO" id="GO:0033214">
    <property type="term" value="P:siderophore-iron import into cell"/>
    <property type="evidence" value="ECO:0007669"/>
    <property type="project" value="TreeGrafter"/>
</dbReference>
<gene>
    <name evidence="11" type="primary">feuC_1</name>
    <name evidence="11" type="ORF">ERS852470_02141</name>
</gene>
<dbReference type="EMBL" id="CYZV01000022">
    <property type="protein sequence ID" value="CUO36840.1"/>
    <property type="molecule type" value="Genomic_DNA"/>
</dbReference>
<feature type="transmembrane region" description="Helical" evidence="10">
    <location>
        <begin position="292"/>
        <end position="313"/>
    </location>
</feature>
<dbReference type="SUPFAM" id="SSF81345">
    <property type="entry name" value="ABC transporter involved in vitamin B12 uptake, BtuC"/>
    <property type="match status" value="1"/>
</dbReference>
<keyword evidence="5" id="KW-0406">Ion transport</keyword>
<feature type="transmembrane region" description="Helical" evidence="10">
    <location>
        <begin position="131"/>
        <end position="157"/>
    </location>
</feature>
<evidence type="ECO:0000256" key="7">
    <source>
        <dbReference type="ARBA" id="ARBA00022989"/>
    </source>
</evidence>
<feature type="transmembrane region" description="Helical" evidence="10">
    <location>
        <begin position="178"/>
        <end position="196"/>
    </location>
</feature>
<evidence type="ECO:0000313" key="11">
    <source>
        <dbReference type="EMBL" id="CUO36840.1"/>
    </source>
</evidence>
<dbReference type="AlphaFoldDB" id="A0A173ZXZ7"/>
<keyword evidence="7 10" id="KW-1133">Transmembrane helix</keyword>
<evidence type="ECO:0000256" key="3">
    <source>
        <dbReference type="ARBA" id="ARBA00022448"/>
    </source>
</evidence>
<dbReference type="OrthoDB" id="9796260at2"/>
<dbReference type="GO" id="GO:0005886">
    <property type="term" value="C:plasma membrane"/>
    <property type="evidence" value="ECO:0007669"/>
    <property type="project" value="UniProtKB-SubCell"/>
</dbReference>
<keyword evidence="4" id="KW-1003">Cell membrane</keyword>
<evidence type="ECO:0000256" key="4">
    <source>
        <dbReference type="ARBA" id="ARBA00022475"/>
    </source>
</evidence>
<organism evidence="11 12">
    <name type="scientific">Clostridium disporicum</name>
    <dbReference type="NCBI Taxonomy" id="84024"/>
    <lineage>
        <taxon>Bacteria</taxon>
        <taxon>Bacillati</taxon>
        <taxon>Bacillota</taxon>
        <taxon>Clostridia</taxon>
        <taxon>Eubacteriales</taxon>
        <taxon>Clostridiaceae</taxon>
        <taxon>Clostridium</taxon>
    </lineage>
</organism>
<name>A0A173ZXZ7_9CLOT</name>
<dbReference type="PANTHER" id="PTHR30472:SF19">
    <property type="entry name" value="PETROBACTIN IMPORT SYSTEM PERMEASE PROTEIN YCLO"/>
    <property type="match status" value="1"/>
</dbReference>
<keyword evidence="3" id="KW-0813">Transport</keyword>
<dbReference type="Proteomes" id="UP000095558">
    <property type="component" value="Unassembled WGS sequence"/>
</dbReference>
<keyword evidence="5" id="KW-0410">Iron transport</keyword>
<dbReference type="Pfam" id="PF01032">
    <property type="entry name" value="FecCD"/>
    <property type="match status" value="1"/>
</dbReference>
<accession>A0A173ZXZ7</accession>
<evidence type="ECO:0000256" key="6">
    <source>
        <dbReference type="ARBA" id="ARBA00022692"/>
    </source>
</evidence>
<reference evidence="11 12" key="1">
    <citation type="submission" date="2015-09" db="EMBL/GenBank/DDBJ databases">
        <authorList>
            <consortium name="Pathogen Informatics"/>
        </authorList>
    </citation>
    <scope>NUCLEOTIDE SEQUENCE [LARGE SCALE GENOMIC DNA]</scope>
    <source>
        <strain evidence="11 12">2789STDY5834855</strain>
    </source>
</reference>
<keyword evidence="6 10" id="KW-0812">Transmembrane</keyword>
<dbReference type="Gene3D" id="1.10.3470.10">
    <property type="entry name" value="ABC transporter involved in vitamin B12 uptake, BtuC"/>
    <property type="match status" value="1"/>
</dbReference>
<comment type="subcellular location">
    <subcellularLocation>
        <location evidence="1">Cell membrane</location>
        <topology evidence="1">Multi-pass membrane protein</topology>
    </subcellularLocation>
</comment>
<evidence type="ECO:0000256" key="9">
    <source>
        <dbReference type="ARBA" id="ARBA00023136"/>
    </source>
</evidence>
<dbReference type="PANTHER" id="PTHR30472">
    <property type="entry name" value="FERRIC ENTEROBACTIN TRANSPORT SYSTEM PERMEASE PROTEIN"/>
    <property type="match status" value="1"/>
</dbReference>
<dbReference type="GO" id="GO:0022857">
    <property type="term" value="F:transmembrane transporter activity"/>
    <property type="evidence" value="ECO:0007669"/>
    <property type="project" value="InterPro"/>
</dbReference>
<evidence type="ECO:0000256" key="10">
    <source>
        <dbReference type="SAM" id="Phobius"/>
    </source>
</evidence>
<evidence type="ECO:0000256" key="5">
    <source>
        <dbReference type="ARBA" id="ARBA00022496"/>
    </source>
</evidence>
<feature type="transmembrane region" description="Helical" evidence="10">
    <location>
        <begin position="12"/>
        <end position="32"/>
    </location>
</feature>
<evidence type="ECO:0000256" key="1">
    <source>
        <dbReference type="ARBA" id="ARBA00004651"/>
    </source>
</evidence>
<evidence type="ECO:0000256" key="2">
    <source>
        <dbReference type="ARBA" id="ARBA00007935"/>
    </source>
</evidence>
<protein>
    <submittedName>
        <fullName evidence="11">Iron chelate uptake ABC transporter permease</fullName>
    </submittedName>
</protein>
<dbReference type="CDD" id="cd06550">
    <property type="entry name" value="TM_ABC_iron-siderophores_like"/>
    <property type="match status" value="1"/>
</dbReference>
<dbReference type="STRING" id="84024.ERS852471_02569"/>
<proteinExistence type="inferred from homology"/>
<feature type="transmembrane region" description="Helical" evidence="10">
    <location>
        <begin position="104"/>
        <end position="125"/>
    </location>
</feature>
<dbReference type="RefSeq" id="WP_042400702.1">
    <property type="nucleotide sequence ID" value="NZ_CYYT01000005.1"/>
</dbReference>
<feature type="transmembrane region" description="Helical" evidence="10">
    <location>
        <begin position="70"/>
        <end position="92"/>
    </location>
</feature>